<evidence type="ECO:0000313" key="3">
    <source>
        <dbReference type="EMBL" id="RWY39090.1"/>
    </source>
</evidence>
<keyword evidence="4" id="KW-1185">Reference proteome</keyword>
<protein>
    <recommendedName>
        <fullName evidence="2">Oxidoreductase molybdopterin-binding domain-containing protein</fullName>
    </recommendedName>
</protein>
<evidence type="ECO:0000256" key="1">
    <source>
        <dbReference type="SAM" id="MobiDB-lite"/>
    </source>
</evidence>
<feature type="domain" description="Oxidoreductase molybdopterin-binding" evidence="2">
    <location>
        <begin position="126"/>
        <end position="195"/>
    </location>
</feature>
<dbReference type="InterPro" id="IPR000572">
    <property type="entry name" value="OxRdtase_Mopterin-bd_dom"/>
</dbReference>
<reference evidence="3 4" key="1">
    <citation type="journal article" date="2015" name="Int. J. Syst. Evol. Microbiol.">
        <title>Gemmobacter intermedius sp. nov., isolated from a white stork (Ciconia ciconia).</title>
        <authorList>
            <person name="Kampfer P."/>
            <person name="Jerzak L."/>
            <person name="Wilharm G."/>
            <person name="Golke J."/>
            <person name="Busse H.J."/>
            <person name="Glaeser S.P."/>
        </authorList>
    </citation>
    <scope>NUCLEOTIDE SEQUENCE [LARGE SCALE GENOMIC DNA]</scope>
    <source>
        <strain evidence="3 4">119/4</strain>
    </source>
</reference>
<proteinExistence type="predicted"/>
<gene>
    <name evidence="3" type="ORF">EP867_14855</name>
</gene>
<evidence type="ECO:0000259" key="2">
    <source>
        <dbReference type="Pfam" id="PF00174"/>
    </source>
</evidence>
<feature type="region of interest" description="Disordered" evidence="1">
    <location>
        <begin position="25"/>
        <end position="48"/>
    </location>
</feature>
<dbReference type="AlphaFoldDB" id="A0A444M8U5"/>
<dbReference type="Pfam" id="PF00174">
    <property type="entry name" value="Oxidored_molyb"/>
    <property type="match status" value="1"/>
</dbReference>
<dbReference type="OrthoDB" id="9798763at2"/>
<dbReference type="SUPFAM" id="SSF56524">
    <property type="entry name" value="Oxidoreductase molybdopterin-binding domain"/>
    <property type="match status" value="1"/>
</dbReference>
<comment type="caution">
    <text evidence="3">The sequence shown here is derived from an EMBL/GenBank/DDBJ whole genome shotgun (WGS) entry which is preliminary data.</text>
</comment>
<evidence type="ECO:0000313" key="4">
    <source>
        <dbReference type="Proteomes" id="UP000287168"/>
    </source>
</evidence>
<organism evidence="3 4">
    <name type="scientific">Falsigemmobacter intermedius</name>
    <dbReference type="NCBI Taxonomy" id="1553448"/>
    <lineage>
        <taxon>Bacteria</taxon>
        <taxon>Pseudomonadati</taxon>
        <taxon>Pseudomonadota</taxon>
        <taxon>Alphaproteobacteria</taxon>
        <taxon>Rhodobacterales</taxon>
        <taxon>Paracoccaceae</taxon>
        <taxon>Falsigemmobacter</taxon>
    </lineage>
</organism>
<dbReference type="Gene3D" id="3.90.420.10">
    <property type="entry name" value="Oxidoreductase, molybdopterin-binding domain"/>
    <property type="match status" value="1"/>
</dbReference>
<sequence>MAWLILKSHIRKIAPTHSNCGTLTGFPRPRPVRSEGEKPEKLWQSGPDGLSCPRSTAIFQRTPLLFDLRIVAAALLISSLHASPSQAQDIYYELDGGVVSGGLYADAIMELPVHELSTSTAVTEGIQHFEGHLMRDVLALLRREEGEVVTLGALNGYEIEIPMEDFHRFDVVLAHSMNGERLSPRDKGPYWIVYPRDQHQELQDIRYDIRWIWQLNRIEIR</sequence>
<feature type="compositionally biased region" description="Basic and acidic residues" evidence="1">
    <location>
        <begin position="32"/>
        <end position="41"/>
    </location>
</feature>
<dbReference type="InterPro" id="IPR036374">
    <property type="entry name" value="OxRdtase_Mopterin-bd_sf"/>
</dbReference>
<accession>A0A444M8U5</accession>
<dbReference type="Proteomes" id="UP000287168">
    <property type="component" value="Unassembled WGS sequence"/>
</dbReference>
<name>A0A444M8U5_9RHOB</name>
<dbReference type="EMBL" id="SBLC01000027">
    <property type="protein sequence ID" value="RWY39090.1"/>
    <property type="molecule type" value="Genomic_DNA"/>
</dbReference>